<dbReference type="KEGG" id="chrm:FYK34_05175"/>
<protein>
    <submittedName>
        <fullName evidence="3">DMT family transporter</fullName>
    </submittedName>
</protein>
<evidence type="ECO:0000313" key="4">
    <source>
        <dbReference type="Proteomes" id="UP000322079"/>
    </source>
</evidence>
<feature type="domain" description="EamA" evidence="2">
    <location>
        <begin position="5"/>
        <end position="130"/>
    </location>
</feature>
<feature type="transmembrane region" description="Helical" evidence="1">
    <location>
        <begin position="7"/>
        <end position="25"/>
    </location>
</feature>
<feature type="transmembrane region" description="Helical" evidence="1">
    <location>
        <begin position="90"/>
        <end position="108"/>
    </location>
</feature>
<evidence type="ECO:0000259" key="2">
    <source>
        <dbReference type="Pfam" id="PF00892"/>
    </source>
</evidence>
<feature type="transmembrane region" description="Helical" evidence="1">
    <location>
        <begin position="172"/>
        <end position="189"/>
    </location>
</feature>
<feature type="transmembrane region" description="Helical" evidence="1">
    <location>
        <begin position="201"/>
        <end position="219"/>
    </location>
</feature>
<dbReference type="Proteomes" id="UP000322079">
    <property type="component" value="Chromosome"/>
</dbReference>
<feature type="transmembrane region" description="Helical" evidence="1">
    <location>
        <begin position="59"/>
        <end position="78"/>
    </location>
</feature>
<feature type="domain" description="EamA" evidence="2">
    <location>
        <begin position="142"/>
        <end position="271"/>
    </location>
</feature>
<reference evidence="3 4" key="1">
    <citation type="submission" date="2019-08" db="EMBL/GenBank/DDBJ databases">
        <title>Chromobacterium paludis, a novel bacterium isolated from a Maryland marsh pond.</title>
        <authorList>
            <person name="Blackburn M.B."/>
            <person name="Gundersen-Rindal D.E."/>
        </authorList>
    </citation>
    <scope>NUCLEOTIDE SEQUENCE [LARGE SCALE GENOMIC DNA]</scope>
    <source>
        <strain evidence="4">IIBBL 257-1</strain>
    </source>
</reference>
<feature type="transmembrane region" description="Helical" evidence="1">
    <location>
        <begin position="256"/>
        <end position="274"/>
    </location>
</feature>
<dbReference type="PANTHER" id="PTHR22911:SF76">
    <property type="entry name" value="EAMA DOMAIN-CONTAINING PROTEIN"/>
    <property type="match status" value="1"/>
</dbReference>
<name>A0A5C1DG77_9NEIS</name>
<dbReference type="InterPro" id="IPR037185">
    <property type="entry name" value="EmrE-like"/>
</dbReference>
<keyword evidence="4" id="KW-1185">Reference proteome</keyword>
<dbReference type="InterPro" id="IPR000620">
    <property type="entry name" value="EamA_dom"/>
</dbReference>
<feature type="transmembrane region" description="Helical" evidence="1">
    <location>
        <begin position="142"/>
        <end position="160"/>
    </location>
</feature>
<feature type="transmembrane region" description="Helical" evidence="1">
    <location>
        <begin position="115"/>
        <end position="136"/>
    </location>
</feature>
<dbReference type="GO" id="GO:0016020">
    <property type="term" value="C:membrane"/>
    <property type="evidence" value="ECO:0007669"/>
    <property type="project" value="InterPro"/>
</dbReference>
<dbReference type="EMBL" id="CP043473">
    <property type="protein sequence ID" value="QEL54999.1"/>
    <property type="molecule type" value="Genomic_DNA"/>
</dbReference>
<keyword evidence="1" id="KW-0812">Transmembrane</keyword>
<keyword evidence="1" id="KW-0472">Membrane</keyword>
<feature type="transmembrane region" description="Helical" evidence="1">
    <location>
        <begin position="31"/>
        <end position="47"/>
    </location>
</feature>
<dbReference type="RefSeq" id="WP_149295370.1">
    <property type="nucleotide sequence ID" value="NZ_CP043473.1"/>
</dbReference>
<accession>A0A5C1DG77</accession>
<dbReference type="PANTHER" id="PTHR22911">
    <property type="entry name" value="ACYL-MALONYL CONDENSING ENZYME-RELATED"/>
    <property type="match status" value="1"/>
</dbReference>
<evidence type="ECO:0000313" key="3">
    <source>
        <dbReference type="EMBL" id="QEL54999.1"/>
    </source>
</evidence>
<gene>
    <name evidence="3" type="ORF">FYK34_05175</name>
</gene>
<organism evidence="3 4">
    <name type="scientific">Chromobacterium paludis</name>
    <dbReference type="NCBI Taxonomy" id="2605945"/>
    <lineage>
        <taxon>Bacteria</taxon>
        <taxon>Pseudomonadati</taxon>
        <taxon>Pseudomonadota</taxon>
        <taxon>Betaproteobacteria</taxon>
        <taxon>Neisseriales</taxon>
        <taxon>Chromobacteriaceae</taxon>
        <taxon>Chromobacterium</taxon>
    </lineage>
</organism>
<dbReference type="AlphaFoldDB" id="A0A5C1DG77"/>
<keyword evidence="1" id="KW-1133">Transmembrane helix</keyword>
<dbReference type="SUPFAM" id="SSF103481">
    <property type="entry name" value="Multidrug resistance efflux transporter EmrE"/>
    <property type="match status" value="2"/>
</dbReference>
<sequence>MNNKPMLYAFAAIAMWASVATLSALTHTLPPFFVAGIGLMLGSLLTVRHVREWKVPLKVFANGVYGIFGFYFFLFNAYRLAPVMEATVLSYVWPLLMVLLSPLLLPGTRLSANHILGSVIGFAGAALIVTGGKLSLSMNAMPGYLMAIGAAVVWATYSLFTRRLPASSDNAVGGFCLTAGLLALALHAATEPAAHPSAAQWLIIVVLGLLPMGAAFLCWNRAMQLGDPRQTGALGNTTPLLSTLLLVASGQATLNGSAAIAIAMIVGGAALGTMPADKLRLPWIQARRA</sequence>
<evidence type="ECO:0000256" key="1">
    <source>
        <dbReference type="SAM" id="Phobius"/>
    </source>
</evidence>
<dbReference type="Pfam" id="PF00892">
    <property type="entry name" value="EamA"/>
    <property type="match status" value="2"/>
</dbReference>
<proteinExistence type="predicted"/>